<gene>
    <name evidence="1" type="ORF">K3G42_020744</name>
</gene>
<sequence>MLDEVGASDIDALVPTHDERGCSIPEWKRQVMVRKLQAQLTSEEGMSRKNKEGCALDQDDWQYSQAHNAILGPYGELLTEDDLLYLEKQIEKLQIRKRCQEYESELGHLTEELQTVLPSPIVNITVNTQFLQEGSKDNIQELPAWCSQMSGVVKSMSLLLNNIGGMKKEETETPAPKVHPMSRKADVISGGSARREILECGVSVKKLRGSFEKKALLGQDKTFELQRLKGMPWEHGTGKEKNQPILSYICEGKKKCLCKNDGFGDVENASDSGISCEESTSEMTGSPVSIAESSILRKERIVLLFLSHWKKSAYTPSMKLMARKTVKSSTPVKMGLVEVMADVKKQQAPMQKPLVEMSKLGHLVRQRYAIKNLIDCWKGIISLVPSQQISRLKHQRHTVYSPEQFLPYVNGKPVDYNSLTLDLFMLGYFHILELDLSPEERKRRHLLCFEVFDHLGRYQWETVRAFHKAVIDEIAAGKRGWKDCFEDIKTRFFGNPANNKELKTSSVETNLKSASSNRVQSVVLEQGDNVPWKYFELGSFSNDEICRYIARSFAFWKEKEAEMFSFEDSGHPLH</sequence>
<organism evidence="1 2">
    <name type="scientific">Sphaerodactylus townsendi</name>
    <dbReference type="NCBI Taxonomy" id="933632"/>
    <lineage>
        <taxon>Eukaryota</taxon>
        <taxon>Metazoa</taxon>
        <taxon>Chordata</taxon>
        <taxon>Craniata</taxon>
        <taxon>Vertebrata</taxon>
        <taxon>Euteleostomi</taxon>
        <taxon>Lepidosauria</taxon>
        <taxon>Squamata</taxon>
        <taxon>Bifurcata</taxon>
        <taxon>Gekkota</taxon>
        <taxon>Sphaerodactylidae</taxon>
        <taxon>Sphaerodactylus</taxon>
    </lineage>
</organism>
<dbReference type="EMBL" id="CM037621">
    <property type="protein sequence ID" value="KAH8002149.1"/>
    <property type="molecule type" value="Genomic_DNA"/>
</dbReference>
<protein>
    <submittedName>
        <fullName evidence="1">Uncharacterized protein</fullName>
    </submittedName>
</protein>
<evidence type="ECO:0000313" key="1">
    <source>
        <dbReference type="EMBL" id="KAH8002149.1"/>
    </source>
</evidence>
<keyword evidence="2" id="KW-1185">Reference proteome</keyword>
<comment type="caution">
    <text evidence="1">The sequence shown here is derived from an EMBL/GenBank/DDBJ whole genome shotgun (WGS) entry which is preliminary data.</text>
</comment>
<dbReference type="Proteomes" id="UP000827872">
    <property type="component" value="Linkage Group LG08"/>
</dbReference>
<reference evidence="1" key="1">
    <citation type="submission" date="2021-08" db="EMBL/GenBank/DDBJ databases">
        <title>The first chromosome-level gecko genome reveals the dynamic sex chromosomes of Neotropical dwarf geckos (Sphaerodactylidae: Sphaerodactylus).</title>
        <authorList>
            <person name="Pinto B.J."/>
            <person name="Keating S.E."/>
            <person name="Gamble T."/>
        </authorList>
    </citation>
    <scope>NUCLEOTIDE SEQUENCE</scope>
    <source>
        <strain evidence="1">TG3544</strain>
    </source>
</reference>
<proteinExistence type="predicted"/>
<accession>A0ACB8FAE2</accession>
<name>A0ACB8FAE2_9SAUR</name>
<evidence type="ECO:0000313" key="2">
    <source>
        <dbReference type="Proteomes" id="UP000827872"/>
    </source>
</evidence>